<dbReference type="AlphaFoldDB" id="A0A540NHY4"/>
<protein>
    <submittedName>
        <fullName evidence="2">Uncharacterized protein</fullName>
    </submittedName>
</protein>
<keyword evidence="3" id="KW-1185">Reference proteome</keyword>
<gene>
    <name evidence="2" type="ORF">C1H46_003722</name>
</gene>
<comment type="caution">
    <text evidence="2">The sequence shown here is derived from an EMBL/GenBank/DDBJ whole genome shotgun (WGS) entry which is preliminary data.</text>
</comment>
<name>A0A540NHY4_MALBA</name>
<organism evidence="2 3">
    <name type="scientific">Malus baccata</name>
    <name type="common">Siberian crab apple</name>
    <name type="synonym">Pyrus baccata</name>
    <dbReference type="NCBI Taxonomy" id="106549"/>
    <lineage>
        <taxon>Eukaryota</taxon>
        <taxon>Viridiplantae</taxon>
        <taxon>Streptophyta</taxon>
        <taxon>Embryophyta</taxon>
        <taxon>Tracheophyta</taxon>
        <taxon>Spermatophyta</taxon>
        <taxon>Magnoliopsida</taxon>
        <taxon>eudicotyledons</taxon>
        <taxon>Gunneridae</taxon>
        <taxon>Pentapetalae</taxon>
        <taxon>rosids</taxon>
        <taxon>fabids</taxon>
        <taxon>Rosales</taxon>
        <taxon>Rosaceae</taxon>
        <taxon>Amygdaloideae</taxon>
        <taxon>Maleae</taxon>
        <taxon>Malus</taxon>
    </lineage>
</organism>
<dbReference type="EMBL" id="VIEB01000038">
    <property type="protein sequence ID" value="TQE10609.1"/>
    <property type="molecule type" value="Genomic_DNA"/>
</dbReference>
<sequence length="92" mass="10312">MEEDGGEQPRPPYLTSSEALTSDPHLDPQSTCPDSTLDPSEDKRTDSKPPMMNQIEIFQALEVVKFNAKSKKYTHSFNGRSSRCREIAAIRA</sequence>
<accession>A0A540NHY4</accession>
<evidence type="ECO:0000256" key="1">
    <source>
        <dbReference type="SAM" id="MobiDB-lite"/>
    </source>
</evidence>
<feature type="compositionally biased region" description="Polar residues" evidence="1">
    <location>
        <begin position="28"/>
        <end position="38"/>
    </location>
</feature>
<feature type="region of interest" description="Disordered" evidence="1">
    <location>
        <begin position="1"/>
        <end position="50"/>
    </location>
</feature>
<reference evidence="2 3" key="1">
    <citation type="journal article" date="2019" name="G3 (Bethesda)">
        <title>Sequencing of a Wild Apple (Malus baccata) Genome Unravels the Differences Between Cultivated and Wild Apple Species Regarding Disease Resistance and Cold Tolerance.</title>
        <authorList>
            <person name="Chen X."/>
        </authorList>
    </citation>
    <scope>NUCLEOTIDE SEQUENCE [LARGE SCALE GENOMIC DNA]</scope>
    <source>
        <strain evidence="3">cv. Shandingzi</strain>
        <tissue evidence="2">Leaves</tissue>
    </source>
</reference>
<evidence type="ECO:0000313" key="3">
    <source>
        <dbReference type="Proteomes" id="UP000315295"/>
    </source>
</evidence>
<evidence type="ECO:0000313" key="2">
    <source>
        <dbReference type="EMBL" id="TQE10609.1"/>
    </source>
</evidence>
<proteinExistence type="predicted"/>
<dbReference type="Proteomes" id="UP000315295">
    <property type="component" value="Unassembled WGS sequence"/>
</dbReference>